<gene>
    <name evidence="3" type="primary">lpxI</name>
    <name evidence="3" type="ORF">H1D41_01570</name>
</gene>
<dbReference type="RefSeq" id="WP_228847252.1">
    <property type="nucleotide sequence ID" value="NZ_JADCKQ010000001.1"/>
</dbReference>
<evidence type="ECO:0000259" key="2">
    <source>
        <dbReference type="Pfam" id="PF17930"/>
    </source>
</evidence>
<dbReference type="InterPro" id="IPR043167">
    <property type="entry name" value="LpxI_C_sf"/>
</dbReference>
<dbReference type="Pfam" id="PF17930">
    <property type="entry name" value="LpxI_N"/>
    <property type="match status" value="1"/>
</dbReference>
<dbReference type="GO" id="GO:0016787">
    <property type="term" value="F:hydrolase activity"/>
    <property type="evidence" value="ECO:0007669"/>
    <property type="project" value="UniProtKB-KW"/>
</dbReference>
<keyword evidence="4" id="KW-1185">Reference proteome</keyword>
<dbReference type="AlphaFoldDB" id="A0A8J7ISS0"/>
<evidence type="ECO:0000313" key="4">
    <source>
        <dbReference type="Proteomes" id="UP000640583"/>
    </source>
</evidence>
<dbReference type="Proteomes" id="UP000640583">
    <property type="component" value="Unassembled WGS sequence"/>
</dbReference>
<evidence type="ECO:0000313" key="3">
    <source>
        <dbReference type="EMBL" id="MBI1492319.1"/>
    </source>
</evidence>
<organism evidence="3 4">
    <name type="scientific">Halocynthiibacter styelae</name>
    <dbReference type="NCBI Taxonomy" id="2761955"/>
    <lineage>
        <taxon>Bacteria</taxon>
        <taxon>Pseudomonadati</taxon>
        <taxon>Pseudomonadota</taxon>
        <taxon>Alphaproteobacteria</taxon>
        <taxon>Rhodobacterales</taxon>
        <taxon>Paracoccaceae</taxon>
        <taxon>Halocynthiibacter</taxon>
    </lineage>
</organism>
<accession>A0A8J7ISS0</accession>
<feature type="domain" description="LpxI N-terminal" evidence="2">
    <location>
        <begin position="3"/>
        <end position="128"/>
    </location>
</feature>
<name>A0A8J7ISS0_9RHOB</name>
<dbReference type="Gene3D" id="3.40.50.20">
    <property type="match status" value="1"/>
</dbReference>
<dbReference type="PANTHER" id="PTHR39962:SF1">
    <property type="entry name" value="LPXI FAMILY PROTEIN"/>
    <property type="match status" value="1"/>
</dbReference>
<feature type="domain" description="LpxI C-terminal" evidence="1">
    <location>
        <begin position="131"/>
        <end position="263"/>
    </location>
</feature>
<evidence type="ECO:0000259" key="1">
    <source>
        <dbReference type="Pfam" id="PF06230"/>
    </source>
</evidence>
<dbReference type="InterPro" id="IPR010415">
    <property type="entry name" value="LpxI_C"/>
</dbReference>
<keyword evidence="3" id="KW-0378">Hydrolase</keyword>
<dbReference type="EC" id="3.6.1.54" evidence="3"/>
<comment type="caution">
    <text evidence="3">The sequence shown here is derived from an EMBL/GenBank/DDBJ whole genome shotgun (WGS) entry which is preliminary data.</text>
</comment>
<dbReference type="InterPro" id="IPR041255">
    <property type="entry name" value="LpxI_N"/>
</dbReference>
<sequence>MFALIAGQGDLPGLLAKHLDDQGRKPLIAALEGFAPDGLDVDLTFRVETLGTFLIELGKAGVTDVCFVGSVARPALDPGKIDANTMPLVPVIMQAMQAGDDGALRAVLDIFEKTGFKMQGAHEILPDLLPPAGIATKTQPTEHHKKDAARGQAIVAAMGVADVGQSCVVARGQAQAIEAQPGTDWMLRSLASDQERVVPGGILYKAPKPNQDRRIDLPVIGLNTVENAAAAGLNGLVLEAGCVMVPGFETVVRACDEAGLFLWLRETDQ</sequence>
<reference evidence="3" key="1">
    <citation type="submission" date="2020-10" db="EMBL/GenBank/DDBJ databases">
        <title>Paenihalocynthiibacter styelae gen. nov., sp. nov., isolated from stalked sea squirt Styela clava.</title>
        <authorList>
            <person name="Kim Y.-O."/>
            <person name="Yoon J.-H."/>
        </authorList>
    </citation>
    <scope>NUCLEOTIDE SEQUENCE</scope>
    <source>
        <strain evidence="3">MYP1-1</strain>
    </source>
</reference>
<dbReference type="Gene3D" id="3.40.140.80">
    <property type="match status" value="1"/>
</dbReference>
<protein>
    <submittedName>
        <fullName evidence="3">UDP-2,3-diacylglucosamine diphosphatase LpxI</fullName>
        <ecNumber evidence="3">3.6.1.54</ecNumber>
    </submittedName>
</protein>
<dbReference type="EMBL" id="JADCKQ010000001">
    <property type="protein sequence ID" value="MBI1492319.1"/>
    <property type="molecule type" value="Genomic_DNA"/>
</dbReference>
<dbReference type="Pfam" id="PF06230">
    <property type="entry name" value="LpxI_C"/>
    <property type="match status" value="1"/>
</dbReference>
<dbReference type="InterPro" id="IPR053174">
    <property type="entry name" value="LpxI"/>
</dbReference>
<dbReference type="PANTHER" id="PTHR39962">
    <property type="entry name" value="BLL4848 PROTEIN"/>
    <property type="match status" value="1"/>
</dbReference>
<proteinExistence type="predicted"/>